<feature type="domain" description="Peptidase M48" evidence="8">
    <location>
        <begin position="129"/>
        <end position="181"/>
    </location>
</feature>
<dbReference type="AlphaFoldDB" id="A0A9E8ZD26"/>
<dbReference type="InterPro" id="IPR052173">
    <property type="entry name" value="Beta-lactam_resp_regulator"/>
</dbReference>
<protein>
    <submittedName>
        <fullName evidence="9">M56 family metallopeptidase</fullName>
    </submittedName>
</protein>
<keyword evidence="5 6" id="KW-0482">Metalloprotease</keyword>
<keyword evidence="3 6" id="KW-0378">Hydrolase</keyword>
<evidence type="ECO:0000256" key="5">
    <source>
        <dbReference type="ARBA" id="ARBA00023049"/>
    </source>
</evidence>
<dbReference type="RefSeq" id="WP_268609416.1">
    <property type="nucleotide sequence ID" value="NZ_CP113797.1"/>
</dbReference>
<accession>A0A9E8ZD26</accession>
<keyword evidence="7" id="KW-0812">Transmembrane</keyword>
<evidence type="ECO:0000256" key="6">
    <source>
        <dbReference type="RuleBase" id="RU003983"/>
    </source>
</evidence>
<evidence type="ECO:0000256" key="1">
    <source>
        <dbReference type="ARBA" id="ARBA00022670"/>
    </source>
</evidence>
<keyword evidence="4 6" id="KW-0862">Zinc</keyword>
<evidence type="ECO:0000313" key="9">
    <source>
        <dbReference type="EMBL" id="WAL59622.1"/>
    </source>
</evidence>
<sequence>MHFSLILFAIGFAYGVRLLTGSVTSSERLNSQRWARALLLFLLPPFLLLSTSVAVLAMGTQGTMFGLPVGWFGYWLAVLFTGASLLQLLWLAVLGWRSAWHLRRYPRCQINGLSGRVINQALPFAAQIGVWRSQLVISQGLLDSLTAEQLQAVLAHEQAHAYHRDTFWFFWLGWLRQITGWLPCTEALWQELLLLRELRADRWAAQQVDPLVLAESLLLVMQAPLTTSQAFSAAFGADPALDRLEERIDALLSDPEDEVGCPHHAWIGLSIAFLPLLTVLFHT</sequence>
<dbReference type="KEGG" id="tsin:OXH18_20995"/>
<feature type="transmembrane region" description="Helical" evidence="7">
    <location>
        <begin position="37"/>
        <end position="59"/>
    </location>
</feature>
<feature type="transmembrane region" description="Helical" evidence="7">
    <location>
        <begin position="6"/>
        <end position="25"/>
    </location>
</feature>
<keyword evidence="1 6" id="KW-0645">Protease</keyword>
<keyword evidence="7" id="KW-0472">Membrane</keyword>
<evidence type="ECO:0000256" key="7">
    <source>
        <dbReference type="SAM" id="Phobius"/>
    </source>
</evidence>
<dbReference type="GO" id="GO:0004222">
    <property type="term" value="F:metalloendopeptidase activity"/>
    <property type="evidence" value="ECO:0007669"/>
    <property type="project" value="InterPro"/>
</dbReference>
<evidence type="ECO:0000256" key="2">
    <source>
        <dbReference type="ARBA" id="ARBA00022723"/>
    </source>
</evidence>
<dbReference type="Pfam" id="PF01435">
    <property type="entry name" value="Peptidase_M48"/>
    <property type="match status" value="1"/>
</dbReference>
<evidence type="ECO:0000259" key="8">
    <source>
        <dbReference type="Pfam" id="PF01435"/>
    </source>
</evidence>
<keyword evidence="10" id="KW-1185">Reference proteome</keyword>
<gene>
    <name evidence="9" type="ORF">OXH18_20995</name>
</gene>
<organism evidence="9 10">
    <name type="scientific">Thermocoleostomius sinensis A174</name>
    <dbReference type="NCBI Taxonomy" id="2016057"/>
    <lineage>
        <taxon>Bacteria</taxon>
        <taxon>Bacillati</taxon>
        <taxon>Cyanobacteriota</taxon>
        <taxon>Cyanophyceae</taxon>
        <taxon>Oculatellales</taxon>
        <taxon>Oculatellaceae</taxon>
        <taxon>Thermocoleostomius</taxon>
    </lineage>
</organism>
<dbReference type="InterPro" id="IPR001915">
    <property type="entry name" value="Peptidase_M48"/>
</dbReference>
<evidence type="ECO:0000256" key="4">
    <source>
        <dbReference type="ARBA" id="ARBA00022833"/>
    </source>
</evidence>
<dbReference type="Proteomes" id="UP001163152">
    <property type="component" value="Chromosome"/>
</dbReference>
<dbReference type="Gene3D" id="3.30.2010.10">
    <property type="entry name" value="Metalloproteases ('zincins'), catalytic domain"/>
    <property type="match status" value="1"/>
</dbReference>
<keyword evidence="7" id="KW-1133">Transmembrane helix</keyword>
<feature type="transmembrane region" description="Helical" evidence="7">
    <location>
        <begin position="71"/>
        <end position="94"/>
    </location>
</feature>
<dbReference type="EMBL" id="CP113797">
    <property type="protein sequence ID" value="WAL59622.1"/>
    <property type="molecule type" value="Genomic_DNA"/>
</dbReference>
<dbReference type="PANTHER" id="PTHR34978:SF3">
    <property type="entry name" value="SLR0241 PROTEIN"/>
    <property type="match status" value="1"/>
</dbReference>
<dbReference type="GO" id="GO:0046872">
    <property type="term" value="F:metal ion binding"/>
    <property type="evidence" value="ECO:0007669"/>
    <property type="project" value="UniProtKB-KW"/>
</dbReference>
<reference evidence="9" key="1">
    <citation type="submission" date="2022-12" db="EMBL/GenBank/DDBJ databases">
        <title>Polyphasic identification of a Novel Hot-Spring Cyanobacterium Ocullathermofonsia sinensis gen nov. sp. nov. and Genomic Insights on its Adaptations to the Thermal Habitat.</title>
        <authorList>
            <person name="Daroch M."/>
            <person name="Tang J."/>
            <person name="Jiang Y."/>
        </authorList>
    </citation>
    <scope>NUCLEOTIDE SEQUENCE</scope>
    <source>
        <strain evidence="9">PKUAC-SCTA174</strain>
    </source>
</reference>
<dbReference type="CDD" id="cd07326">
    <property type="entry name" value="M56_BlaR1_MecR1_like"/>
    <property type="match status" value="1"/>
</dbReference>
<evidence type="ECO:0000256" key="3">
    <source>
        <dbReference type="ARBA" id="ARBA00022801"/>
    </source>
</evidence>
<name>A0A9E8ZD26_9CYAN</name>
<comment type="cofactor">
    <cofactor evidence="6">
        <name>Zn(2+)</name>
        <dbReference type="ChEBI" id="CHEBI:29105"/>
    </cofactor>
    <text evidence="6">Binds 1 zinc ion per subunit.</text>
</comment>
<evidence type="ECO:0000313" key="10">
    <source>
        <dbReference type="Proteomes" id="UP001163152"/>
    </source>
</evidence>
<keyword evidence="2" id="KW-0479">Metal-binding</keyword>
<dbReference type="PANTHER" id="PTHR34978">
    <property type="entry name" value="POSSIBLE SENSOR-TRANSDUCER PROTEIN BLAR"/>
    <property type="match status" value="1"/>
</dbReference>
<dbReference type="GO" id="GO:0006508">
    <property type="term" value="P:proteolysis"/>
    <property type="evidence" value="ECO:0007669"/>
    <property type="project" value="UniProtKB-KW"/>
</dbReference>
<comment type="similarity">
    <text evidence="6">Belongs to the peptidase M48 family.</text>
</comment>
<proteinExistence type="inferred from homology"/>